<proteinExistence type="predicted"/>
<gene>
    <name evidence="2" type="ORF">FSB_LOCUS32387</name>
</gene>
<organism evidence="2">
    <name type="scientific">Fagus sylvatica</name>
    <name type="common">Beechnut</name>
    <dbReference type="NCBI Taxonomy" id="28930"/>
    <lineage>
        <taxon>Eukaryota</taxon>
        <taxon>Viridiplantae</taxon>
        <taxon>Streptophyta</taxon>
        <taxon>Embryophyta</taxon>
        <taxon>Tracheophyta</taxon>
        <taxon>Spermatophyta</taxon>
        <taxon>Magnoliopsida</taxon>
        <taxon>eudicotyledons</taxon>
        <taxon>Gunneridae</taxon>
        <taxon>Pentapetalae</taxon>
        <taxon>rosids</taxon>
        <taxon>fabids</taxon>
        <taxon>Fagales</taxon>
        <taxon>Fagaceae</taxon>
        <taxon>Fagus</taxon>
    </lineage>
</organism>
<dbReference type="InterPro" id="IPR000477">
    <property type="entry name" value="RT_dom"/>
</dbReference>
<accession>A0A2N9GY02</accession>
<reference evidence="2" key="1">
    <citation type="submission" date="2018-02" db="EMBL/GenBank/DDBJ databases">
        <authorList>
            <person name="Cohen D.B."/>
            <person name="Kent A.D."/>
        </authorList>
    </citation>
    <scope>NUCLEOTIDE SEQUENCE</scope>
</reference>
<evidence type="ECO:0000259" key="1">
    <source>
        <dbReference type="PROSITE" id="PS50878"/>
    </source>
</evidence>
<dbReference type="InterPro" id="IPR036691">
    <property type="entry name" value="Endo/exonu/phosph_ase_sf"/>
</dbReference>
<dbReference type="GO" id="GO:0004523">
    <property type="term" value="F:RNA-DNA hybrid ribonuclease activity"/>
    <property type="evidence" value="ECO:0007669"/>
    <property type="project" value="InterPro"/>
</dbReference>
<feature type="domain" description="Reverse transcriptase" evidence="1">
    <location>
        <begin position="469"/>
        <end position="739"/>
    </location>
</feature>
<evidence type="ECO:0000313" key="2">
    <source>
        <dbReference type="EMBL" id="SPD04505.1"/>
    </source>
</evidence>
<dbReference type="GO" id="GO:0003676">
    <property type="term" value="F:nucleic acid binding"/>
    <property type="evidence" value="ECO:0007669"/>
    <property type="project" value="InterPro"/>
</dbReference>
<dbReference type="Gene3D" id="3.60.10.10">
    <property type="entry name" value="Endonuclease/exonuclease/phosphatase"/>
    <property type="match status" value="1"/>
</dbReference>
<dbReference type="Pfam" id="PF00078">
    <property type="entry name" value="RVT_1"/>
    <property type="match status" value="1"/>
</dbReference>
<dbReference type="Pfam" id="PF13456">
    <property type="entry name" value="RVT_3"/>
    <property type="match status" value="1"/>
</dbReference>
<dbReference type="PROSITE" id="PS50878">
    <property type="entry name" value="RT_POL"/>
    <property type="match status" value="1"/>
</dbReference>
<name>A0A2N9GY02_FAGSY</name>
<dbReference type="PANTHER" id="PTHR33116">
    <property type="entry name" value="REVERSE TRANSCRIPTASE ZINC-BINDING DOMAIN-CONTAINING PROTEIN-RELATED-RELATED"/>
    <property type="match status" value="1"/>
</dbReference>
<dbReference type="PANTHER" id="PTHR33116:SF86">
    <property type="entry name" value="REVERSE TRANSCRIPTASE DOMAIN-CONTAINING PROTEIN"/>
    <property type="match status" value="1"/>
</dbReference>
<sequence>MKTLSWNCRGLGNSRALGFDFAFAVERAKPGGGGGLLLLWQSTITLDLLSFSSAHIDTRLRPIGDFNEMLTAAEKRGRLSRSESQMQKFRDTLGACELRDLGFRGSPYTWCNQRLGMARTFERLDRCVANVEWQQCYSRYEVSHIIPPVSDHLMLKLETITQARAARYLPVPSGDTIPFWGTSSLTQKDRVISPQHRGLFPFHLICAVQEPLFQFEETFTSPIPRLPKKRTPIRFEAEWTRFDECENIIKQAWDINVDDNSMFSLCAKIKHCRTLLSQWSKTHLGNLSTRVREKTDQLQEVDFGNMDDEEFTAMQNLQHELNDLMEWDELHWKQRSRVTWLQEGDQNTKFFHTKASQRRKRNTISGIHDAHGNWITDPELIRETIVEYYGNIFTSDGSHRLEEAVEGVESRVTPEMNDMLLKPYHADEVYTALHQMHPSKVPGPDGMSILFYQKYWHIVGPHVSDAVLSCLNSGHVLKSSNFTHIVLIPKVKNPARVSDYRPISLCNVSFKLISKVTANRLKRILPQIISDNQSAFVPGRLITDNFLVAFETLHSMQKKRTGRMGLMALKLDMSKAYDRVEWRFLRRIMEKLGFNAKWVDLMMAGLSTVSYSVLFNGCPEGYILPTRGIRQGDPLSPYLFLLCAEGLSSLIRQAERSGSICGVRASRGGPSISHLFFADDSLLFGQATQAGCLQFQSILQLYEDASGQKLNREKTSLFFSKNTSQATQDILTGILGIPIIKHFDKYLGLPSFVGQSKKQAFSNIQERVWSKLKGWKEKFLSQAAREILIKTVAQAIPTYTMSCFQLPKNLLSELDSIMSRFWWGQRQQENKIHWVAWKKLCTSKMKGGMGFRDLQHFNLALLAKQGWRLISNPESLLFRVLKSKYFPRCPFMEAVIKPGASATWRGIIAGRAILEKGLRWSVGNGTQIRIWEDRWIPTPSTYKITSPRPTSLVMHVNYVSDLIDTHSKSWRTELLDTLFFAHDVHVIKSIPISSRLPRDKLIWAGTTSGGISFGVNSGLSQWQRRSVISFGALAWGFSQPKLAFIDVILPPNLNVTAAMDMDQSSFMDVFDTVIHHLSREDAGLFCTIAWKIWFSRNEIRIHGIWRDPSLVFRQAASFFAEFSRCAKERVRGSRPPHQRISHWTPPMADVFKINIALCSTPTLPQVGIGILVRDHVGNVMASRCSSSLRIDTHGTMELKSFRDAVDFARDLGLFSVVFEHEFSWLHRELMNDVPSNSAWGHVVEDVRLLLNGFNSWKSCYCIPLVNKPAWALARHARNCDETVIWMEDFPSIIESLLYRDIHTV</sequence>
<dbReference type="EMBL" id="OIVN01002544">
    <property type="protein sequence ID" value="SPD04505.1"/>
    <property type="molecule type" value="Genomic_DNA"/>
</dbReference>
<protein>
    <recommendedName>
        <fullName evidence="1">Reverse transcriptase domain-containing protein</fullName>
    </recommendedName>
</protein>
<dbReference type="InterPro" id="IPR043502">
    <property type="entry name" value="DNA/RNA_pol_sf"/>
</dbReference>
<dbReference type="SUPFAM" id="SSF56672">
    <property type="entry name" value="DNA/RNA polymerases"/>
    <property type="match status" value="1"/>
</dbReference>
<dbReference type="SUPFAM" id="SSF56219">
    <property type="entry name" value="DNase I-like"/>
    <property type="match status" value="1"/>
</dbReference>
<dbReference type="CDD" id="cd01650">
    <property type="entry name" value="RT_nLTR_like"/>
    <property type="match status" value="1"/>
</dbReference>
<dbReference type="InterPro" id="IPR002156">
    <property type="entry name" value="RNaseH_domain"/>
</dbReference>